<evidence type="ECO:0000256" key="3">
    <source>
        <dbReference type="ARBA" id="ARBA00023082"/>
    </source>
</evidence>
<evidence type="ECO:0000256" key="1">
    <source>
        <dbReference type="ARBA" id="ARBA00010641"/>
    </source>
</evidence>
<name>A0A917C9Z4_9HYPH</name>
<feature type="domain" description="RNA polymerase sigma factor 70 region 4 type 2" evidence="6">
    <location>
        <begin position="130"/>
        <end position="181"/>
    </location>
</feature>
<dbReference type="Gene3D" id="1.10.1740.10">
    <property type="match status" value="1"/>
</dbReference>
<feature type="domain" description="RNA polymerase sigma-70 region 2" evidence="5">
    <location>
        <begin position="31"/>
        <end position="100"/>
    </location>
</feature>
<protein>
    <submittedName>
        <fullName evidence="7">RNA polymerase sigma factor</fullName>
    </submittedName>
</protein>
<dbReference type="InterPro" id="IPR039425">
    <property type="entry name" value="RNA_pol_sigma-70-like"/>
</dbReference>
<dbReference type="PANTHER" id="PTHR43133">
    <property type="entry name" value="RNA POLYMERASE ECF-TYPE SIGMA FACTO"/>
    <property type="match status" value="1"/>
</dbReference>
<dbReference type="InterPro" id="IPR014284">
    <property type="entry name" value="RNA_pol_sigma-70_dom"/>
</dbReference>
<dbReference type="RefSeq" id="WP_188582784.1">
    <property type="nucleotide sequence ID" value="NZ_BMCT01000008.1"/>
</dbReference>
<comment type="caution">
    <text evidence="7">The sequence shown here is derived from an EMBL/GenBank/DDBJ whole genome shotgun (WGS) entry which is preliminary data.</text>
</comment>
<dbReference type="InterPro" id="IPR013324">
    <property type="entry name" value="RNA_pol_sigma_r3/r4-like"/>
</dbReference>
<dbReference type="AlphaFoldDB" id="A0A917C9Z4"/>
<dbReference type="EMBL" id="BMCT01000008">
    <property type="protein sequence ID" value="GGF79761.1"/>
    <property type="molecule type" value="Genomic_DNA"/>
</dbReference>
<accession>A0A917C9Z4</accession>
<dbReference type="Proteomes" id="UP000606044">
    <property type="component" value="Unassembled WGS sequence"/>
</dbReference>
<evidence type="ECO:0000256" key="4">
    <source>
        <dbReference type="ARBA" id="ARBA00023163"/>
    </source>
</evidence>
<dbReference type="GO" id="GO:0003677">
    <property type="term" value="F:DNA binding"/>
    <property type="evidence" value="ECO:0007669"/>
    <property type="project" value="InterPro"/>
</dbReference>
<keyword evidence="2" id="KW-0805">Transcription regulation</keyword>
<dbReference type="PANTHER" id="PTHR43133:SF62">
    <property type="entry name" value="RNA POLYMERASE SIGMA FACTOR SIGZ"/>
    <property type="match status" value="1"/>
</dbReference>
<evidence type="ECO:0000259" key="5">
    <source>
        <dbReference type="Pfam" id="PF04542"/>
    </source>
</evidence>
<evidence type="ECO:0000313" key="7">
    <source>
        <dbReference type="EMBL" id="GGF79761.1"/>
    </source>
</evidence>
<dbReference type="InterPro" id="IPR007627">
    <property type="entry name" value="RNA_pol_sigma70_r2"/>
</dbReference>
<evidence type="ECO:0000256" key="2">
    <source>
        <dbReference type="ARBA" id="ARBA00023015"/>
    </source>
</evidence>
<dbReference type="InterPro" id="IPR013325">
    <property type="entry name" value="RNA_pol_sigma_r2"/>
</dbReference>
<dbReference type="Pfam" id="PF08281">
    <property type="entry name" value="Sigma70_r4_2"/>
    <property type="match status" value="1"/>
</dbReference>
<proteinExistence type="inferred from homology"/>
<reference evidence="7" key="1">
    <citation type="journal article" date="2014" name="Int. J. Syst. Evol. Microbiol.">
        <title>Complete genome sequence of Corynebacterium casei LMG S-19264T (=DSM 44701T), isolated from a smear-ripened cheese.</title>
        <authorList>
            <consortium name="US DOE Joint Genome Institute (JGI-PGF)"/>
            <person name="Walter F."/>
            <person name="Albersmeier A."/>
            <person name="Kalinowski J."/>
            <person name="Ruckert C."/>
        </authorList>
    </citation>
    <scope>NUCLEOTIDE SEQUENCE</scope>
    <source>
        <strain evidence="7">CCM 7897</strain>
    </source>
</reference>
<comment type="similarity">
    <text evidence="1">Belongs to the sigma-70 factor family. ECF subfamily.</text>
</comment>
<dbReference type="Gene3D" id="1.10.10.10">
    <property type="entry name" value="Winged helix-like DNA-binding domain superfamily/Winged helix DNA-binding domain"/>
    <property type="match status" value="1"/>
</dbReference>
<dbReference type="GO" id="GO:0006352">
    <property type="term" value="P:DNA-templated transcription initiation"/>
    <property type="evidence" value="ECO:0007669"/>
    <property type="project" value="InterPro"/>
</dbReference>
<sequence>MTKPLPGRRDDGLAQALAGCAAGDAACLRRLYDGLAPQMTGVAIRLLRRRELAEDVVHDTFVRIWEKAALFDPERGEARTWMFAILRNRALDVLRGEGRTDLVDDFEPMGMTDESVDAEAAVTALSEAGALRRCLGRLQPVQRSVVVLAYTRGLSHGELAGRLGVPLGTVKSWMRRSLLALRECMA</sequence>
<evidence type="ECO:0000259" key="6">
    <source>
        <dbReference type="Pfam" id="PF08281"/>
    </source>
</evidence>
<dbReference type="Pfam" id="PF04542">
    <property type="entry name" value="Sigma70_r2"/>
    <property type="match status" value="1"/>
</dbReference>
<reference evidence="7" key="2">
    <citation type="submission" date="2020-09" db="EMBL/GenBank/DDBJ databases">
        <authorList>
            <person name="Sun Q."/>
            <person name="Sedlacek I."/>
        </authorList>
    </citation>
    <scope>NUCLEOTIDE SEQUENCE</scope>
    <source>
        <strain evidence="7">CCM 7897</strain>
    </source>
</reference>
<dbReference type="CDD" id="cd06171">
    <property type="entry name" value="Sigma70_r4"/>
    <property type="match status" value="1"/>
</dbReference>
<keyword evidence="8" id="KW-1185">Reference proteome</keyword>
<gene>
    <name evidence="7" type="ORF">GCM10007301_44810</name>
</gene>
<keyword evidence="3" id="KW-0731">Sigma factor</keyword>
<evidence type="ECO:0000313" key="8">
    <source>
        <dbReference type="Proteomes" id="UP000606044"/>
    </source>
</evidence>
<dbReference type="SUPFAM" id="SSF88946">
    <property type="entry name" value="Sigma2 domain of RNA polymerase sigma factors"/>
    <property type="match status" value="1"/>
</dbReference>
<organism evidence="7 8">
    <name type="scientific">Azorhizobium oxalatiphilum</name>
    <dbReference type="NCBI Taxonomy" id="980631"/>
    <lineage>
        <taxon>Bacteria</taxon>
        <taxon>Pseudomonadati</taxon>
        <taxon>Pseudomonadota</taxon>
        <taxon>Alphaproteobacteria</taxon>
        <taxon>Hyphomicrobiales</taxon>
        <taxon>Xanthobacteraceae</taxon>
        <taxon>Azorhizobium</taxon>
    </lineage>
</organism>
<dbReference type="SUPFAM" id="SSF88659">
    <property type="entry name" value="Sigma3 and sigma4 domains of RNA polymerase sigma factors"/>
    <property type="match status" value="1"/>
</dbReference>
<dbReference type="NCBIfam" id="TIGR02937">
    <property type="entry name" value="sigma70-ECF"/>
    <property type="match status" value="1"/>
</dbReference>
<keyword evidence="4" id="KW-0804">Transcription</keyword>
<dbReference type="InterPro" id="IPR013249">
    <property type="entry name" value="RNA_pol_sigma70_r4_t2"/>
</dbReference>
<dbReference type="GO" id="GO:0016987">
    <property type="term" value="F:sigma factor activity"/>
    <property type="evidence" value="ECO:0007669"/>
    <property type="project" value="UniProtKB-KW"/>
</dbReference>
<dbReference type="InterPro" id="IPR036388">
    <property type="entry name" value="WH-like_DNA-bd_sf"/>
</dbReference>